<comment type="similarity">
    <text evidence="3">Belongs to the class-III pyridoxal-phosphate-dependent aminotransferase family.</text>
</comment>
<sequence length="431" mass="45471">MLVTEWPKSMEAWTRTKRSLAGGVSTGLRAQARPHPIFFSGGAGARLTDLDGNTYLDYVLGWGPNIIGHGHPQLVAAVQGQIEHGATYGSGHEFEYLAAEAVLDAYPAFDRLVWSNSGSEAAQVALRIARGATGRQHFVKFSGHYHGWTDPVLVGYRGGRAGSSSAAESLGQSENASRDAVVLEWGNLDDLRATLTGRDIAAVVLEPVLCNSGVIEPPDGYLEGVREICTETGTVLIFDEVITGFRLAFGGAVEKYGVVPDLAVLGKAIAGGLPLSAVVGKSELLDLTQAGVVHAGTYNGNPVVLAGALATLDVLKREGTYERLDALGRRLASGLGDQLTRHGVVGAVNQVGPVVQCALGVPAVRTFTEFMGADTKAYDLLLVELLRRGVFALPGGRWYLSTEHTEHDIDTTIRIFGEVVSVSSPGVGEGS</sequence>
<evidence type="ECO:0000256" key="3">
    <source>
        <dbReference type="RuleBase" id="RU003560"/>
    </source>
</evidence>
<dbReference type="CDD" id="cd00610">
    <property type="entry name" value="OAT_like"/>
    <property type="match status" value="1"/>
</dbReference>
<dbReference type="EMBL" id="JAAGWY010000001">
    <property type="protein sequence ID" value="NEN04962.1"/>
    <property type="molecule type" value="Genomic_DNA"/>
</dbReference>
<comment type="cofactor">
    <cofactor evidence="1">
        <name>pyridoxal 5'-phosphate</name>
        <dbReference type="ChEBI" id="CHEBI:597326"/>
    </cofactor>
</comment>
<evidence type="ECO:0000313" key="4">
    <source>
        <dbReference type="EMBL" id="NEN04962.1"/>
    </source>
</evidence>
<dbReference type="InterPro" id="IPR005814">
    <property type="entry name" value="Aminotrans_3"/>
</dbReference>
<dbReference type="GO" id="GO:0030170">
    <property type="term" value="F:pyridoxal phosphate binding"/>
    <property type="evidence" value="ECO:0007669"/>
    <property type="project" value="InterPro"/>
</dbReference>
<dbReference type="InterPro" id="IPR015424">
    <property type="entry name" value="PyrdxlP-dep_Trfase"/>
</dbReference>
<keyword evidence="4" id="KW-0032">Aminotransferase</keyword>
<dbReference type="AlphaFoldDB" id="A0A6L9XU92"/>
<dbReference type="PANTHER" id="PTHR43713">
    <property type="entry name" value="GLUTAMATE-1-SEMIALDEHYDE 2,1-AMINOMUTASE"/>
    <property type="match status" value="1"/>
</dbReference>
<name>A0A6L9XU92_9MICO</name>
<keyword evidence="2 3" id="KW-0663">Pyridoxal phosphate</keyword>
<keyword evidence="5" id="KW-1185">Reference proteome</keyword>
<dbReference type="GO" id="GO:0008483">
    <property type="term" value="F:transaminase activity"/>
    <property type="evidence" value="ECO:0007669"/>
    <property type="project" value="UniProtKB-KW"/>
</dbReference>
<accession>A0A6L9XU92</accession>
<keyword evidence="4" id="KW-0808">Transferase</keyword>
<organism evidence="4 5">
    <name type="scientific">Leifsonia tongyongensis</name>
    <dbReference type="NCBI Taxonomy" id="1268043"/>
    <lineage>
        <taxon>Bacteria</taxon>
        <taxon>Bacillati</taxon>
        <taxon>Actinomycetota</taxon>
        <taxon>Actinomycetes</taxon>
        <taxon>Micrococcales</taxon>
        <taxon>Microbacteriaceae</taxon>
        <taxon>Leifsonia</taxon>
    </lineage>
</organism>
<dbReference type="PANTHER" id="PTHR43713:SF3">
    <property type="entry name" value="GLUTAMATE-1-SEMIALDEHYDE 2,1-AMINOMUTASE 1, CHLOROPLASTIC-RELATED"/>
    <property type="match status" value="1"/>
</dbReference>
<dbReference type="PROSITE" id="PS00600">
    <property type="entry name" value="AA_TRANSFER_CLASS_3"/>
    <property type="match status" value="1"/>
</dbReference>
<reference evidence="4 5" key="1">
    <citation type="journal article" date="2014" name="J. Microbiol.">
        <title>Diaminobutyricibacter tongyongensis gen. nov., sp. nov. and Homoserinibacter gongjuensis gen. nov., sp. nov. belong to the family Microbacteriaceae.</title>
        <authorList>
            <person name="Kim S.J."/>
            <person name="Ahn J.H."/>
            <person name="Weon H.Y."/>
            <person name="Hamada M."/>
            <person name="Suzuki K."/>
            <person name="Kwon S.W."/>
        </authorList>
    </citation>
    <scope>NUCLEOTIDE SEQUENCE [LARGE SCALE GENOMIC DNA]</scope>
    <source>
        <strain evidence="4 5">NBRC 108724</strain>
    </source>
</reference>
<dbReference type="Pfam" id="PF00202">
    <property type="entry name" value="Aminotran_3"/>
    <property type="match status" value="1"/>
</dbReference>
<comment type="caution">
    <text evidence="4">The sequence shown here is derived from an EMBL/GenBank/DDBJ whole genome shotgun (WGS) entry which is preliminary data.</text>
</comment>
<dbReference type="Gene3D" id="3.40.640.10">
    <property type="entry name" value="Type I PLP-dependent aspartate aminotransferase-like (Major domain)"/>
    <property type="match status" value="1"/>
</dbReference>
<dbReference type="Proteomes" id="UP000474967">
    <property type="component" value="Unassembled WGS sequence"/>
</dbReference>
<dbReference type="InterPro" id="IPR015422">
    <property type="entry name" value="PyrdxlP-dep_Trfase_small"/>
</dbReference>
<evidence type="ECO:0000256" key="1">
    <source>
        <dbReference type="ARBA" id="ARBA00001933"/>
    </source>
</evidence>
<dbReference type="RefSeq" id="WP_163288040.1">
    <property type="nucleotide sequence ID" value="NZ_JAAGWY010000001.1"/>
</dbReference>
<dbReference type="InterPro" id="IPR049704">
    <property type="entry name" value="Aminotrans_3_PPA_site"/>
</dbReference>
<evidence type="ECO:0000256" key="2">
    <source>
        <dbReference type="ARBA" id="ARBA00022898"/>
    </source>
</evidence>
<gene>
    <name evidence="4" type="ORF">G3T36_03675</name>
</gene>
<evidence type="ECO:0000313" key="5">
    <source>
        <dbReference type="Proteomes" id="UP000474967"/>
    </source>
</evidence>
<dbReference type="InterPro" id="IPR015421">
    <property type="entry name" value="PyrdxlP-dep_Trfase_major"/>
</dbReference>
<protein>
    <submittedName>
        <fullName evidence="4">Aspartate aminotransferase family protein</fullName>
    </submittedName>
</protein>
<dbReference type="SUPFAM" id="SSF53383">
    <property type="entry name" value="PLP-dependent transferases"/>
    <property type="match status" value="1"/>
</dbReference>
<dbReference type="Gene3D" id="3.90.1150.10">
    <property type="entry name" value="Aspartate Aminotransferase, domain 1"/>
    <property type="match status" value="1"/>
</dbReference>
<proteinExistence type="inferred from homology"/>